<accession>A0A8B7N3Z8</accession>
<evidence type="ECO:0000256" key="7">
    <source>
        <dbReference type="PROSITE-ProRule" id="PRU00740"/>
    </source>
</evidence>
<keyword evidence="4 9" id="KW-1133">Transmembrane helix</keyword>
<keyword evidence="12" id="KW-1185">Reference proteome</keyword>
<evidence type="ECO:0000256" key="3">
    <source>
        <dbReference type="ARBA" id="ARBA00022729"/>
    </source>
</evidence>
<dbReference type="GO" id="GO:0072594">
    <property type="term" value="P:establishment of protein localization to organelle"/>
    <property type="evidence" value="ECO:0007669"/>
    <property type="project" value="TreeGrafter"/>
</dbReference>
<evidence type="ECO:0000256" key="2">
    <source>
        <dbReference type="ARBA" id="ARBA00022692"/>
    </source>
</evidence>
<evidence type="ECO:0000256" key="8">
    <source>
        <dbReference type="SAM" id="MobiDB-lite"/>
    </source>
</evidence>
<evidence type="ECO:0000259" key="11">
    <source>
        <dbReference type="Pfam" id="PF21222"/>
    </source>
</evidence>
<dbReference type="PROSITE" id="PS51407">
    <property type="entry name" value="LAMP_3"/>
    <property type="match status" value="1"/>
</dbReference>
<feature type="chain" id="PRO_5034084527" evidence="10">
    <location>
        <begin position="20"/>
        <end position="318"/>
    </location>
</feature>
<reference evidence="13" key="1">
    <citation type="submission" date="2025-08" db="UniProtKB">
        <authorList>
            <consortium name="RefSeq"/>
        </authorList>
    </citation>
    <scope>IDENTIFICATION</scope>
    <source>
        <tissue evidence="13">Whole organism</tissue>
    </source>
</reference>
<dbReference type="OrthoDB" id="6395238at2759"/>
<keyword evidence="2 7" id="KW-0812">Transmembrane</keyword>
<evidence type="ECO:0000256" key="10">
    <source>
        <dbReference type="SAM" id="SignalP"/>
    </source>
</evidence>
<dbReference type="Gene3D" id="2.40.160.110">
    <property type="match status" value="1"/>
</dbReference>
<dbReference type="KEGG" id="hazt:108666235"/>
<protein>
    <submittedName>
        <fullName evidence="13">Lysosome-associated membrane glycoprotein 1</fullName>
    </submittedName>
</protein>
<dbReference type="OMA" id="CIMLQMA"/>
<dbReference type="PANTHER" id="PTHR11506:SF35">
    <property type="entry name" value="LYSOSOME-ASSOCIATED MEMBRANE GLYCOPROTEIN 5"/>
    <property type="match status" value="1"/>
</dbReference>
<evidence type="ECO:0000256" key="9">
    <source>
        <dbReference type="SAM" id="Phobius"/>
    </source>
</evidence>
<proteinExistence type="inferred from homology"/>
<gene>
    <name evidence="13" type="primary">LOC108666235</name>
</gene>
<keyword evidence="3 10" id="KW-0732">Signal</keyword>
<dbReference type="InterPro" id="IPR002000">
    <property type="entry name" value="Lysosome-assoc_membr_glycop"/>
</dbReference>
<organism evidence="12 13">
    <name type="scientific">Hyalella azteca</name>
    <name type="common">Amphipod</name>
    <dbReference type="NCBI Taxonomy" id="294128"/>
    <lineage>
        <taxon>Eukaryota</taxon>
        <taxon>Metazoa</taxon>
        <taxon>Ecdysozoa</taxon>
        <taxon>Arthropoda</taxon>
        <taxon>Crustacea</taxon>
        <taxon>Multicrustacea</taxon>
        <taxon>Malacostraca</taxon>
        <taxon>Eumalacostraca</taxon>
        <taxon>Peracarida</taxon>
        <taxon>Amphipoda</taxon>
        <taxon>Senticaudata</taxon>
        <taxon>Talitrida</taxon>
        <taxon>Talitroidea</taxon>
        <taxon>Hyalellidae</taxon>
        <taxon>Hyalella</taxon>
    </lineage>
</organism>
<dbReference type="GeneID" id="108666235"/>
<dbReference type="Pfam" id="PF21222">
    <property type="entry name" value="Lamp2_2nd"/>
    <property type="match status" value="1"/>
</dbReference>
<dbReference type="RefSeq" id="XP_018008561.1">
    <property type="nucleotide sequence ID" value="XM_018153072.2"/>
</dbReference>
<feature type="compositionally biased region" description="Low complexity" evidence="8">
    <location>
        <begin position="35"/>
        <end position="89"/>
    </location>
</feature>
<evidence type="ECO:0000313" key="12">
    <source>
        <dbReference type="Proteomes" id="UP000694843"/>
    </source>
</evidence>
<feature type="region of interest" description="Disordered" evidence="8">
    <location>
        <begin position="21"/>
        <end position="91"/>
    </location>
</feature>
<feature type="domain" description="Lysosome-associated membrane glycoprotein 2-like transmembrane" evidence="11">
    <location>
        <begin position="285"/>
        <end position="316"/>
    </location>
</feature>
<name>A0A8B7N3Z8_HYAAZ</name>
<dbReference type="GO" id="GO:0005765">
    <property type="term" value="C:lysosomal membrane"/>
    <property type="evidence" value="ECO:0007669"/>
    <property type="project" value="TreeGrafter"/>
</dbReference>
<dbReference type="Proteomes" id="UP000694843">
    <property type="component" value="Unplaced"/>
</dbReference>
<evidence type="ECO:0000256" key="1">
    <source>
        <dbReference type="ARBA" id="ARBA00004251"/>
    </source>
</evidence>
<evidence type="ECO:0000256" key="5">
    <source>
        <dbReference type="ARBA" id="ARBA00023136"/>
    </source>
</evidence>
<feature type="transmembrane region" description="Helical" evidence="9">
    <location>
        <begin position="284"/>
        <end position="306"/>
    </location>
</feature>
<sequence>MGRMFNFCLVAVLLVGVYGDESSTSSVAPPPTNETPPTTTTTSTSTTDSTTSTSSTTSAPTTSTSTTPATSTTTIPASTTSSPVTTPAPVNDDQFYRVTEDNVTCIMFSGDVKFTVTYPQAGGKVNTTTVKVPKANDKTRPATSSGSCNGSEQYLLVEWGATNKNSNFRLTFNSTGLKWELVHTEANIYMDEATFVNASDIGQELTVMGEFPGLSYVAVDTNSSLTCRALTESSNFTGQVLNSSSKFVVAASAVGVEMQAYNSVPNTTNLQQGSRCEMDITSDLVPIAVGCALAGLVLLVLISYLVGRRRRSAAYQSV</sequence>
<dbReference type="GO" id="GO:0031902">
    <property type="term" value="C:late endosome membrane"/>
    <property type="evidence" value="ECO:0007669"/>
    <property type="project" value="TreeGrafter"/>
</dbReference>
<evidence type="ECO:0000256" key="4">
    <source>
        <dbReference type="ARBA" id="ARBA00022989"/>
    </source>
</evidence>
<dbReference type="PANTHER" id="PTHR11506">
    <property type="entry name" value="LYSOSOME-ASSOCIATED MEMBRANE GLYCOPROTEIN"/>
    <property type="match status" value="1"/>
</dbReference>
<comment type="caution">
    <text evidence="7">Lacks conserved residue(s) required for the propagation of feature annotation.</text>
</comment>
<keyword evidence="6" id="KW-0325">Glycoprotein</keyword>
<evidence type="ECO:0000313" key="13">
    <source>
        <dbReference type="RefSeq" id="XP_018008561.1"/>
    </source>
</evidence>
<evidence type="ECO:0000256" key="6">
    <source>
        <dbReference type="ARBA" id="ARBA00023180"/>
    </source>
</evidence>
<feature type="signal peptide" evidence="10">
    <location>
        <begin position="1"/>
        <end position="19"/>
    </location>
</feature>
<keyword evidence="5 7" id="KW-0472">Membrane</keyword>
<dbReference type="InterPro" id="IPR048524">
    <property type="entry name" value="Lamp2-like_TM"/>
</dbReference>
<dbReference type="GO" id="GO:0005886">
    <property type="term" value="C:plasma membrane"/>
    <property type="evidence" value="ECO:0007669"/>
    <property type="project" value="TreeGrafter"/>
</dbReference>
<dbReference type="AlphaFoldDB" id="A0A8B7N3Z8"/>
<comment type="subcellular location">
    <subcellularLocation>
        <location evidence="1">Cell membrane</location>
        <topology evidence="1">Single-pass type I membrane protein</topology>
    </subcellularLocation>
    <subcellularLocation>
        <location evidence="7">Membrane</location>
        <topology evidence="7">Single-pass type I membrane protein</topology>
    </subcellularLocation>
</comment>
<comment type="similarity">
    <text evidence="7">Belongs to the LAMP family.</text>
</comment>